<keyword evidence="2 5" id="KW-0689">Ribosomal protein</keyword>
<dbReference type="InterPro" id="IPR000271">
    <property type="entry name" value="Ribosomal_bL34"/>
</dbReference>
<comment type="caution">
    <text evidence="6">The sequence shown here is derived from an EMBL/GenBank/DDBJ whole genome shotgun (WGS) entry which is preliminary data.</text>
</comment>
<gene>
    <name evidence="5 6" type="primary">rpmH</name>
    <name evidence="6" type="ORF">HMPREF0291_10586</name>
</gene>
<name>D7W948_9CORY</name>
<keyword evidence="3 5" id="KW-0687">Ribonucleoprotein</keyword>
<dbReference type="PROSITE" id="PS00784">
    <property type="entry name" value="RIBOSOMAL_L34"/>
    <property type="match status" value="1"/>
</dbReference>
<dbReference type="NCBIfam" id="TIGR01030">
    <property type="entry name" value="rpmH_bact"/>
    <property type="match status" value="1"/>
</dbReference>
<proteinExistence type="inferred from homology"/>
<dbReference type="GO" id="GO:0006412">
    <property type="term" value="P:translation"/>
    <property type="evidence" value="ECO:0007669"/>
    <property type="project" value="UniProtKB-UniRule"/>
</dbReference>
<dbReference type="HOGENOM" id="CLU_129938_2_1_11"/>
<dbReference type="GO" id="GO:0005840">
    <property type="term" value="C:ribosome"/>
    <property type="evidence" value="ECO:0007669"/>
    <property type="project" value="UniProtKB-KW"/>
</dbReference>
<dbReference type="Pfam" id="PF00468">
    <property type="entry name" value="Ribosomal_L34"/>
    <property type="match status" value="1"/>
</dbReference>
<dbReference type="InterPro" id="IPR020939">
    <property type="entry name" value="Ribosomal_bL34_CS"/>
</dbReference>
<evidence type="ECO:0000256" key="1">
    <source>
        <dbReference type="ARBA" id="ARBA00010111"/>
    </source>
</evidence>
<keyword evidence="7" id="KW-1185">Reference proteome</keyword>
<dbReference type="STRING" id="585529.HMPREF0291_10586"/>
<organism evidence="6 7">
    <name type="scientific">Corynebacterium genitalium ATCC 33030</name>
    <dbReference type="NCBI Taxonomy" id="585529"/>
    <lineage>
        <taxon>Bacteria</taxon>
        <taxon>Bacillati</taxon>
        <taxon>Actinomycetota</taxon>
        <taxon>Actinomycetes</taxon>
        <taxon>Mycobacteriales</taxon>
        <taxon>Corynebacteriaceae</taxon>
        <taxon>Corynebacterium</taxon>
    </lineage>
</organism>
<dbReference type="HAMAP" id="MF_00391">
    <property type="entry name" value="Ribosomal_bL34"/>
    <property type="match status" value="1"/>
</dbReference>
<dbReference type="Proteomes" id="UP000004208">
    <property type="component" value="Unassembled WGS sequence"/>
</dbReference>
<accession>D7W948</accession>
<dbReference type="PANTHER" id="PTHR14503:SF4">
    <property type="entry name" value="LARGE RIBOSOMAL SUBUNIT PROTEIN BL34M"/>
    <property type="match status" value="1"/>
</dbReference>
<dbReference type="FunFam" id="1.10.287.3980:FF:000001">
    <property type="entry name" value="Mitochondrial ribosomal protein L34"/>
    <property type="match status" value="1"/>
</dbReference>
<dbReference type="Gene3D" id="1.10.287.3980">
    <property type="match status" value="1"/>
</dbReference>
<evidence type="ECO:0000256" key="4">
    <source>
        <dbReference type="ARBA" id="ARBA00035177"/>
    </source>
</evidence>
<dbReference type="PANTHER" id="PTHR14503">
    <property type="entry name" value="MITOCHONDRIAL RIBOSOMAL PROTEIN 34 FAMILY MEMBER"/>
    <property type="match status" value="1"/>
</dbReference>
<dbReference type="OrthoDB" id="9804832at2"/>
<evidence type="ECO:0000313" key="7">
    <source>
        <dbReference type="Proteomes" id="UP000004208"/>
    </source>
</evidence>
<reference evidence="6" key="1">
    <citation type="submission" date="2010-06" db="EMBL/GenBank/DDBJ databases">
        <authorList>
            <person name="Muzny D."/>
            <person name="Qin X."/>
            <person name="Buhay C."/>
            <person name="Dugan-Rocha S."/>
            <person name="Ding Y."/>
            <person name="Chen G."/>
            <person name="Hawes A."/>
            <person name="Holder M."/>
            <person name="Jhangiani S."/>
            <person name="Johnson A."/>
            <person name="Khan Z."/>
            <person name="Li Z."/>
            <person name="Liu W."/>
            <person name="Liu X."/>
            <person name="Perez L."/>
            <person name="Shen H."/>
            <person name="Wang Q."/>
            <person name="Watt J."/>
            <person name="Xi L."/>
            <person name="Xin Y."/>
            <person name="Zhou J."/>
            <person name="Deng J."/>
            <person name="Jiang H."/>
            <person name="Liu Y."/>
            <person name="Qu J."/>
            <person name="Song X.-Z."/>
            <person name="Zhang L."/>
            <person name="Villasana D."/>
            <person name="Johnson A."/>
            <person name="Liu J."/>
            <person name="Liyanage D."/>
            <person name="Lorensuhewa L."/>
            <person name="Robinson T."/>
            <person name="Song A."/>
            <person name="Song B.-B."/>
            <person name="Dinh H."/>
            <person name="Thornton R."/>
            <person name="Coyle M."/>
            <person name="Francisco L."/>
            <person name="Jackson L."/>
            <person name="Javaid M."/>
            <person name="Korchina V."/>
            <person name="Kovar C."/>
            <person name="Mata R."/>
            <person name="Mathew T."/>
            <person name="Ngo R."/>
            <person name="Nguyen L."/>
            <person name="Nguyen N."/>
            <person name="Okwuonu G."/>
            <person name="Ongeri F."/>
            <person name="Pham C."/>
            <person name="Simmons D."/>
            <person name="Wilczek-Boney K."/>
            <person name="Hale W."/>
            <person name="Jakkamsetti A."/>
            <person name="Pham P."/>
            <person name="Ruth R."/>
            <person name="San Lucas F."/>
            <person name="Warren J."/>
            <person name="Zhang J."/>
            <person name="Zhao Z."/>
            <person name="Zhou C."/>
            <person name="Zhu D."/>
            <person name="Lee S."/>
            <person name="Bess C."/>
            <person name="Blankenburg K."/>
            <person name="Forbes L."/>
            <person name="Fu Q."/>
            <person name="Gubbala S."/>
            <person name="Hirani K."/>
            <person name="Jayaseelan J.C."/>
            <person name="Lara F."/>
            <person name="Munidasa M."/>
            <person name="Palculict T."/>
            <person name="Patil S."/>
            <person name="Pu L.-L."/>
            <person name="Saada N."/>
            <person name="Tang L."/>
            <person name="Weissenberger G."/>
            <person name="Zhu Y."/>
            <person name="Hemphill L."/>
            <person name="Shang Y."/>
            <person name="Youmans B."/>
            <person name="Ayvaz T."/>
            <person name="Ross M."/>
            <person name="Santibanez J."/>
            <person name="Aqrawi P."/>
            <person name="Gross S."/>
            <person name="Joshi V."/>
            <person name="Fowler G."/>
            <person name="Nazareth L."/>
            <person name="Reid J."/>
            <person name="Worley K."/>
            <person name="Petrosino J."/>
            <person name="Highlander S."/>
            <person name="Gibbs R."/>
        </authorList>
    </citation>
    <scope>NUCLEOTIDE SEQUENCE [LARGE SCALE GENOMIC DNA]</scope>
    <source>
        <strain evidence="6">ATCC 33030</strain>
    </source>
</reference>
<comment type="similarity">
    <text evidence="1 5">Belongs to the bacterial ribosomal protein bL34 family.</text>
</comment>
<dbReference type="GO" id="GO:1990904">
    <property type="term" value="C:ribonucleoprotein complex"/>
    <property type="evidence" value="ECO:0007669"/>
    <property type="project" value="UniProtKB-KW"/>
</dbReference>
<evidence type="ECO:0000256" key="5">
    <source>
        <dbReference type="HAMAP-Rule" id="MF_00391"/>
    </source>
</evidence>
<dbReference type="RefSeq" id="WP_005287695.1">
    <property type="nucleotide sequence ID" value="NZ_CM000961.1"/>
</dbReference>
<protein>
    <recommendedName>
        <fullName evidence="4 5">Large ribosomal subunit protein bL34</fullName>
    </recommendedName>
</protein>
<evidence type="ECO:0000313" key="6">
    <source>
        <dbReference type="EMBL" id="EFK55328.1"/>
    </source>
</evidence>
<evidence type="ECO:0000256" key="3">
    <source>
        <dbReference type="ARBA" id="ARBA00023274"/>
    </source>
</evidence>
<sequence length="45" mass="5308">MPKRTFQPNNRRRARKHGFRTRMNTRAGRAIVSARRKKGRSKLSA</sequence>
<dbReference type="AlphaFoldDB" id="D7W948"/>
<dbReference type="eggNOG" id="COG0230">
    <property type="taxonomic scope" value="Bacteria"/>
</dbReference>
<evidence type="ECO:0000256" key="2">
    <source>
        <dbReference type="ARBA" id="ARBA00022980"/>
    </source>
</evidence>
<dbReference type="EMBL" id="ACLJ02000001">
    <property type="protein sequence ID" value="EFK55328.1"/>
    <property type="molecule type" value="Genomic_DNA"/>
</dbReference>
<dbReference type="GO" id="GO:0003735">
    <property type="term" value="F:structural constituent of ribosome"/>
    <property type="evidence" value="ECO:0007669"/>
    <property type="project" value="InterPro"/>
</dbReference>